<dbReference type="PROSITE" id="PS50853">
    <property type="entry name" value="FN3"/>
    <property type="match status" value="1"/>
</dbReference>
<dbReference type="Ensembl" id="ENSEBUT00000019610.1">
    <property type="protein sequence ID" value="ENSEBUP00000019034.1"/>
    <property type="gene ID" value="ENSEBUG00000011862.1"/>
</dbReference>
<feature type="compositionally biased region" description="Polar residues" evidence="8">
    <location>
        <begin position="224"/>
        <end position="238"/>
    </location>
</feature>
<evidence type="ECO:0000313" key="13">
    <source>
        <dbReference type="Proteomes" id="UP000694388"/>
    </source>
</evidence>
<accession>A0A8C4QQD0</accession>
<dbReference type="SMART" id="SM00060">
    <property type="entry name" value="FN3"/>
    <property type="match status" value="1"/>
</dbReference>
<evidence type="ECO:0000256" key="4">
    <source>
        <dbReference type="ARBA" id="ARBA00022692"/>
    </source>
</evidence>
<keyword evidence="6 9" id="KW-0472">Membrane</keyword>
<dbReference type="GeneTree" id="ENSGT00390000004923"/>
<name>A0A8C4QQD0_EPTBU</name>
<evidence type="ECO:0000259" key="11">
    <source>
        <dbReference type="PROSITE" id="PS50853"/>
    </source>
</evidence>
<keyword evidence="7" id="KW-0325">Glycoprotein</keyword>
<evidence type="ECO:0000313" key="12">
    <source>
        <dbReference type="Ensembl" id="ENSEBUP00000019034.1"/>
    </source>
</evidence>
<dbReference type="Pfam" id="PF00041">
    <property type="entry name" value="fn3"/>
    <property type="match status" value="1"/>
</dbReference>
<evidence type="ECO:0000256" key="5">
    <source>
        <dbReference type="ARBA" id="ARBA00022989"/>
    </source>
</evidence>
<dbReference type="InterPro" id="IPR036116">
    <property type="entry name" value="FN3_sf"/>
</dbReference>
<dbReference type="SUPFAM" id="SSF49265">
    <property type="entry name" value="Fibronectin type III"/>
    <property type="match status" value="1"/>
</dbReference>
<dbReference type="InterPro" id="IPR013783">
    <property type="entry name" value="Ig-like_fold"/>
</dbReference>
<evidence type="ECO:0000256" key="9">
    <source>
        <dbReference type="SAM" id="Phobius"/>
    </source>
</evidence>
<dbReference type="PANTHER" id="PTHR14470">
    <property type="entry name" value="FIBRONECTIN TYPE III DOMAIN-CONTAINING PROTEIN"/>
    <property type="match status" value="1"/>
</dbReference>
<sequence length="238" mass="26391">MSVHSRFHPAMASRKTRCSNGVWILLCLSLWVPRASKGDAPIPENVSITQSRVSMAKVSWDLPQDGNTIGYIITQQKKDGNFQRLIKEVNTTAQACCLWDLEPGVEYIVQVQAVTLHGAGPPSHPILFHTRTGSQEGVGHHAASQNAFGDIRARGSERIVPRMMAGDLIIIFIVLVMWAAVIALFFKQYNIIKDNDSSYTSRNDKAKRPPQPSQRQPSVEHLQSKSVPTTPLISIQEV</sequence>
<dbReference type="PANTHER" id="PTHR14470:SF2">
    <property type="entry name" value="FIBRONECTIN TYPE III DOMAIN-CONTAINING PROTEIN 4"/>
    <property type="match status" value="1"/>
</dbReference>
<evidence type="ECO:0000256" key="7">
    <source>
        <dbReference type="ARBA" id="ARBA00023180"/>
    </source>
</evidence>
<dbReference type="AlphaFoldDB" id="A0A8C4QQD0"/>
<comment type="subcellular location">
    <subcellularLocation>
        <location evidence="1">Membrane</location>
        <topology evidence="1">Single-pass membrane protein</topology>
    </subcellularLocation>
    <subcellularLocation>
        <location evidence="2">Secreted</location>
    </subcellularLocation>
</comment>
<dbReference type="GO" id="GO:0005886">
    <property type="term" value="C:plasma membrane"/>
    <property type="evidence" value="ECO:0007669"/>
    <property type="project" value="TreeGrafter"/>
</dbReference>
<evidence type="ECO:0000256" key="1">
    <source>
        <dbReference type="ARBA" id="ARBA00004167"/>
    </source>
</evidence>
<evidence type="ECO:0000256" key="8">
    <source>
        <dbReference type="SAM" id="MobiDB-lite"/>
    </source>
</evidence>
<evidence type="ECO:0000256" key="10">
    <source>
        <dbReference type="SAM" id="SignalP"/>
    </source>
</evidence>
<feature type="chain" id="PRO_5034859392" description="Fibronectin type-III domain-containing protein" evidence="10">
    <location>
        <begin position="39"/>
        <end position="238"/>
    </location>
</feature>
<keyword evidence="3" id="KW-0964">Secreted</keyword>
<keyword evidence="4 9" id="KW-0812">Transmembrane</keyword>
<feature type="region of interest" description="Disordered" evidence="8">
    <location>
        <begin position="197"/>
        <end position="238"/>
    </location>
</feature>
<dbReference type="Gene3D" id="2.60.40.10">
    <property type="entry name" value="Immunoglobulins"/>
    <property type="match status" value="1"/>
</dbReference>
<proteinExistence type="predicted"/>
<evidence type="ECO:0000256" key="2">
    <source>
        <dbReference type="ARBA" id="ARBA00004613"/>
    </source>
</evidence>
<dbReference type="GO" id="GO:0050728">
    <property type="term" value="P:negative regulation of inflammatory response"/>
    <property type="evidence" value="ECO:0007669"/>
    <property type="project" value="TreeGrafter"/>
</dbReference>
<feature type="transmembrane region" description="Helical" evidence="9">
    <location>
        <begin position="168"/>
        <end position="186"/>
    </location>
</feature>
<keyword evidence="10" id="KW-0732">Signal</keyword>
<dbReference type="InterPro" id="IPR003961">
    <property type="entry name" value="FN3_dom"/>
</dbReference>
<feature type="domain" description="Fibronectin type-III" evidence="11">
    <location>
        <begin position="42"/>
        <end position="133"/>
    </location>
</feature>
<reference evidence="12" key="1">
    <citation type="submission" date="2025-08" db="UniProtKB">
        <authorList>
            <consortium name="Ensembl"/>
        </authorList>
    </citation>
    <scope>IDENTIFICATION</scope>
</reference>
<evidence type="ECO:0000256" key="6">
    <source>
        <dbReference type="ARBA" id="ARBA00023136"/>
    </source>
</evidence>
<reference evidence="12" key="2">
    <citation type="submission" date="2025-09" db="UniProtKB">
        <authorList>
            <consortium name="Ensembl"/>
        </authorList>
    </citation>
    <scope>IDENTIFICATION</scope>
</reference>
<keyword evidence="5 9" id="KW-1133">Transmembrane helix</keyword>
<dbReference type="Proteomes" id="UP000694388">
    <property type="component" value="Unplaced"/>
</dbReference>
<dbReference type="InterPro" id="IPR052120">
    <property type="entry name" value="FNDC_type_III_4/5"/>
</dbReference>
<evidence type="ECO:0000256" key="3">
    <source>
        <dbReference type="ARBA" id="ARBA00022525"/>
    </source>
</evidence>
<keyword evidence="13" id="KW-1185">Reference proteome</keyword>
<dbReference type="GO" id="GO:0005576">
    <property type="term" value="C:extracellular region"/>
    <property type="evidence" value="ECO:0007669"/>
    <property type="project" value="UniProtKB-SubCell"/>
</dbReference>
<protein>
    <recommendedName>
        <fullName evidence="11">Fibronectin type-III domain-containing protein</fullName>
    </recommendedName>
</protein>
<organism evidence="12 13">
    <name type="scientific">Eptatretus burgeri</name>
    <name type="common">Inshore hagfish</name>
    <dbReference type="NCBI Taxonomy" id="7764"/>
    <lineage>
        <taxon>Eukaryota</taxon>
        <taxon>Metazoa</taxon>
        <taxon>Chordata</taxon>
        <taxon>Craniata</taxon>
        <taxon>Vertebrata</taxon>
        <taxon>Cyclostomata</taxon>
        <taxon>Myxini</taxon>
        <taxon>Myxiniformes</taxon>
        <taxon>Myxinidae</taxon>
        <taxon>Eptatretinae</taxon>
        <taxon>Eptatretus</taxon>
    </lineage>
</organism>
<dbReference type="CDD" id="cd00063">
    <property type="entry name" value="FN3"/>
    <property type="match status" value="1"/>
</dbReference>
<feature type="signal peptide" evidence="10">
    <location>
        <begin position="1"/>
        <end position="38"/>
    </location>
</feature>